<evidence type="ECO:0000313" key="2">
    <source>
        <dbReference type="EMBL" id="KAF1970557.1"/>
    </source>
</evidence>
<dbReference type="InterPro" id="IPR057678">
    <property type="entry name" value="DUF7918"/>
</dbReference>
<evidence type="ECO:0000259" key="1">
    <source>
        <dbReference type="Pfam" id="PF25534"/>
    </source>
</evidence>
<organism evidence="2 3">
    <name type="scientific">Bimuria novae-zelandiae CBS 107.79</name>
    <dbReference type="NCBI Taxonomy" id="1447943"/>
    <lineage>
        <taxon>Eukaryota</taxon>
        <taxon>Fungi</taxon>
        <taxon>Dikarya</taxon>
        <taxon>Ascomycota</taxon>
        <taxon>Pezizomycotina</taxon>
        <taxon>Dothideomycetes</taxon>
        <taxon>Pleosporomycetidae</taxon>
        <taxon>Pleosporales</taxon>
        <taxon>Massarineae</taxon>
        <taxon>Didymosphaeriaceae</taxon>
        <taxon>Bimuria</taxon>
    </lineage>
</organism>
<dbReference type="Pfam" id="PF25534">
    <property type="entry name" value="DUF7918"/>
    <property type="match status" value="1"/>
</dbReference>
<dbReference type="EMBL" id="ML976700">
    <property type="protein sequence ID" value="KAF1970557.1"/>
    <property type="molecule type" value="Genomic_DNA"/>
</dbReference>
<keyword evidence="3" id="KW-1185">Reference proteome</keyword>
<sequence length="104" mass="11998">EFDDDEHDDTATSVTNYVEATIGANWELHFQFSSKFHAKHDLSARLYVDGRHVVSFLLYAKDIKNGTSQRYTGMREKTSSGCFLRKFVFSDLHTGMLNCPRKRC</sequence>
<dbReference type="OrthoDB" id="3364132at2759"/>
<gene>
    <name evidence="2" type="ORF">BU23DRAFT_473814</name>
</gene>
<dbReference type="Proteomes" id="UP000800036">
    <property type="component" value="Unassembled WGS sequence"/>
</dbReference>
<protein>
    <recommendedName>
        <fullName evidence="1">DUF7918 domain-containing protein</fullName>
    </recommendedName>
</protein>
<feature type="non-terminal residue" evidence="2">
    <location>
        <position position="1"/>
    </location>
</feature>
<evidence type="ECO:0000313" key="3">
    <source>
        <dbReference type="Proteomes" id="UP000800036"/>
    </source>
</evidence>
<reference evidence="2" key="1">
    <citation type="journal article" date="2020" name="Stud. Mycol.">
        <title>101 Dothideomycetes genomes: a test case for predicting lifestyles and emergence of pathogens.</title>
        <authorList>
            <person name="Haridas S."/>
            <person name="Albert R."/>
            <person name="Binder M."/>
            <person name="Bloem J."/>
            <person name="Labutti K."/>
            <person name="Salamov A."/>
            <person name="Andreopoulos B."/>
            <person name="Baker S."/>
            <person name="Barry K."/>
            <person name="Bills G."/>
            <person name="Bluhm B."/>
            <person name="Cannon C."/>
            <person name="Castanera R."/>
            <person name="Culley D."/>
            <person name="Daum C."/>
            <person name="Ezra D."/>
            <person name="Gonzalez J."/>
            <person name="Henrissat B."/>
            <person name="Kuo A."/>
            <person name="Liang C."/>
            <person name="Lipzen A."/>
            <person name="Lutzoni F."/>
            <person name="Magnuson J."/>
            <person name="Mondo S."/>
            <person name="Nolan M."/>
            <person name="Ohm R."/>
            <person name="Pangilinan J."/>
            <person name="Park H.-J."/>
            <person name="Ramirez L."/>
            <person name="Alfaro M."/>
            <person name="Sun H."/>
            <person name="Tritt A."/>
            <person name="Yoshinaga Y."/>
            <person name="Zwiers L.-H."/>
            <person name="Turgeon B."/>
            <person name="Goodwin S."/>
            <person name="Spatafora J."/>
            <person name="Crous P."/>
            <person name="Grigoriev I."/>
        </authorList>
    </citation>
    <scope>NUCLEOTIDE SEQUENCE</scope>
    <source>
        <strain evidence="2">CBS 107.79</strain>
    </source>
</reference>
<name>A0A6A5VBE0_9PLEO</name>
<accession>A0A6A5VBE0</accession>
<feature type="domain" description="DUF7918" evidence="1">
    <location>
        <begin position="1"/>
        <end position="94"/>
    </location>
</feature>
<proteinExistence type="predicted"/>
<dbReference type="AlphaFoldDB" id="A0A6A5VBE0"/>